<dbReference type="EMBL" id="CAMAPF010000138">
    <property type="protein sequence ID" value="CAH9106595.1"/>
    <property type="molecule type" value="Genomic_DNA"/>
</dbReference>
<gene>
    <name evidence="1" type="ORF">CEPIT_LOCUS17660</name>
    <name evidence="2" type="ORF">CEPIT_LOCUS39931</name>
</gene>
<comment type="caution">
    <text evidence="2">The sequence shown here is derived from an EMBL/GenBank/DDBJ whole genome shotgun (WGS) entry which is preliminary data.</text>
</comment>
<proteinExistence type="predicted"/>
<keyword evidence="3" id="KW-1185">Reference proteome</keyword>
<dbReference type="EMBL" id="CAMAPF010001042">
    <property type="protein sequence ID" value="CAH9142481.1"/>
    <property type="molecule type" value="Genomic_DNA"/>
</dbReference>
<protein>
    <submittedName>
        <fullName evidence="2">Uncharacterized protein</fullName>
    </submittedName>
</protein>
<evidence type="ECO:0000313" key="3">
    <source>
        <dbReference type="Proteomes" id="UP001152523"/>
    </source>
</evidence>
<name>A0AAV0G3M2_9ASTE</name>
<dbReference type="SUPFAM" id="SSF53098">
    <property type="entry name" value="Ribonuclease H-like"/>
    <property type="match status" value="1"/>
</dbReference>
<accession>A0AAV0G3M2</accession>
<evidence type="ECO:0000313" key="1">
    <source>
        <dbReference type="EMBL" id="CAH9106595.1"/>
    </source>
</evidence>
<dbReference type="AlphaFoldDB" id="A0AAV0G3M2"/>
<organism evidence="2 3">
    <name type="scientific">Cuscuta epithymum</name>
    <dbReference type="NCBI Taxonomy" id="186058"/>
    <lineage>
        <taxon>Eukaryota</taxon>
        <taxon>Viridiplantae</taxon>
        <taxon>Streptophyta</taxon>
        <taxon>Embryophyta</taxon>
        <taxon>Tracheophyta</taxon>
        <taxon>Spermatophyta</taxon>
        <taxon>Magnoliopsida</taxon>
        <taxon>eudicotyledons</taxon>
        <taxon>Gunneridae</taxon>
        <taxon>Pentapetalae</taxon>
        <taxon>asterids</taxon>
        <taxon>lamiids</taxon>
        <taxon>Solanales</taxon>
        <taxon>Convolvulaceae</taxon>
        <taxon>Cuscuteae</taxon>
        <taxon>Cuscuta</taxon>
        <taxon>Cuscuta subgen. Cuscuta</taxon>
    </lineage>
</organism>
<dbReference type="InterPro" id="IPR012337">
    <property type="entry name" value="RNaseH-like_sf"/>
</dbReference>
<reference evidence="2" key="1">
    <citation type="submission" date="2022-07" db="EMBL/GenBank/DDBJ databases">
        <authorList>
            <person name="Macas J."/>
            <person name="Novak P."/>
            <person name="Neumann P."/>
        </authorList>
    </citation>
    <scope>NUCLEOTIDE SEQUENCE</scope>
</reference>
<sequence>MKKIVNVLVYFNNATQNFSHVYKLTTNQFYVEAVNLAGAFSEFGNAPYIHYSCSFNKEKFLKYYSHIPHIYDIAFILDPRFKLNGFQKNLEYYYGCFLVQLPMYEDNPIDPKEQYNEVSNLFHQLCNEFHAQYGNTLPPQTRTPFSSKEKAFLKSTFDNLMKKSK</sequence>
<evidence type="ECO:0000313" key="2">
    <source>
        <dbReference type="EMBL" id="CAH9142481.1"/>
    </source>
</evidence>
<dbReference type="Proteomes" id="UP001152523">
    <property type="component" value="Unassembled WGS sequence"/>
</dbReference>